<keyword evidence="5 7" id="KW-0472">Membrane</keyword>
<evidence type="ECO:0000256" key="4">
    <source>
        <dbReference type="ARBA" id="ARBA00022989"/>
    </source>
</evidence>
<evidence type="ECO:0000256" key="2">
    <source>
        <dbReference type="ARBA" id="ARBA00022475"/>
    </source>
</evidence>
<dbReference type="Proteomes" id="UP000321464">
    <property type="component" value="Unassembled WGS sequence"/>
</dbReference>
<dbReference type="OrthoDB" id="9781740at2"/>
<keyword evidence="3 7" id="KW-0812">Transmembrane</keyword>
<evidence type="ECO:0000256" key="7">
    <source>
        <dbReference type="SAM" id="Phobius"/>
    </source>
</evidence>
<dbReference type="InterPro" id="IPR051542">
    <property type="entry name" value="Hydrogenase_cytochrome"/>
</dbReference>
<dbReference type="Gene3D" id="1.20.950.20">
    <property type="entry name" value="Transmembrane di-heme cytochromes, Chain C"/>
    <property type="match status" value="1"/>
</dbReference>
<name>A0A512AF49_9SPHN</name>
<dbReference type="GO" id="GO:0020037">
    <property type="term" value="F:heme binding"/>
    <property type="evidence" value="ECO:0007669"/>
    <property type="project" value="TreeGrafter"/>
</dbReference>
<evidence type="ECO:0000313" key="10">
    <source>
        <dbReference type="Proteomes" id="UP000321464"/>
    </source>
</evidence>
<accession>A0A512AF49</accession>
<evidence type="ECO:0000256" key="5">
    <source>
        <dbReference type="ARBA" id="ARBA00023136"/>
    </source>
</evidence>
<reference evidence="9 10" key="1">
    <citation type="submission" date="2019-07" db="EMBL/GenBank/DDBJ databases">
        <title>Whole genome shotgun sequence of Novosphingobium sediminis NBRC 106119.</title>
        <authorList>
            <person name="Hosoyama A."/>
            <person name="Uohara A."/>
            <person name="Ohji S."/>
            <person name="Ichikawa N."/>
        </authorList>
    </citation>
    <scope>NUCLEOTIDE SEQUENCE [LARGE SCALE GENOMIC DNA]</scope>
    <source>
        <strain evidence="9 10">NBRC 106119</strain>
    </source>
</reference>
<evidence type="ECO:0000313" key="9">
    <source>
        <dbReference type="EMBL" id="GEN98311.1"/>
    </source>
</evidence>
<dbReference type="InterPro" id="IPR016174">
    <property type="entry name" value="Di-haem_cyt_TM"/>
</dbReference>
<protein>
    <recommendedName>
        <fullName evidence="8">Cytochrome b561 bacterial/Ni-hydrogenase domain-containing protein</fullName>
    </recommendedName>
</protein>
<keyword evidence="2" id="KW-1003">Cell membrane</keyword>
<proteinExistence type="predicted"/>
<feature type="domain" description="Cytochrome b561 bacterial/Ni-hydrogenase" evidence="8">
    <location>
        <begin position="28"/>
        <end position="272"/>
    </location>
</feature>
<evidence type="ECO:0000256" key="6">
    <source>
        <dbReference type="SAM" id="MobiDB-lite"/>
    </source>
</evidence>
<keyword evidence="4 7" id="KW-1133">Transmembrane helix</keyword>
<dbReference type="AlphaFoldDB" id="A0A512AF49"/>
<dbReference type="RefSeq" id="WP_147157699.1">
    <property type="nucleotide sequence ID" value="NZ_BJYR01000001.1"/>
</dbReference>
<feature type="transmembrane region" description="Helical" evidence="7">
    <location>
        <begin position="126"/>
        <end position="147"/>
    </location>
</feature>
<dbReference type="InterPro" id="IPR011577">
    <property type="entry name" value="Cyt_b561_bac/Ni-Hgenase"/>
</dbReference>
<feature type="region of interest" description="Disordered" evidence="6">
    <location>
        <begin position="1"/>
        <end position="20"/>
    </location>
</feature>
<evidence type="ECO:0000256" key="3">
    <source>
        <dbReference type="ARBA" id="ARBA00022692"/>
    </source>
</evidence>
<comment type="caution">
    <text evidence="9">The sequence shown here is derived from an EMBL/GenBank/DDBJ whole genome shotgun (WGS) entry which is preliminary data.</text>
</comment>
<dbReference type="EMBL" id="BJYR01000001">
    <property type="protein sequence ID" value="GEN98311.1"/>
    <property type="molecule type" value="Genomic_DNA"/>
</dbReference>
<feature type="transmembrane region" description="Helical" evidence="7">
    <location>
        <begin position="34"/>
        <end position="54"/>
    </location>
</feature>
<feature type="transmembrane region" description="Helical" evidence="7">
    <location>
        <begin position="238"/>
        <end position="260"/>
    </location>
</feature>
<feature type="transmembrane region" description="Helical" evidence="7">
    <location>
        <begin position="194"/>
        <end position="218"/>
    </location>
</feature>
<dbReference type="Pfam" id="PF01292">
    <property type="entry name" value="Ni_hydr_CYTB"/>
    <property type="match status" value="1"/>
</dbReference>
<keyword evidence="10" id="KW-1185">Reference proteome</keyword>
<comment type="subcellular location">
    <subcellularLocation>
        <location evidence="1">Cell membrane</location>
        <topology evidence="1">Multi-pass membrane protein</topology>
    </subcellularLocation>
</comment>
<evidence type="ECO:0000259" key="8">
    <source>
        <dbReference type="Pfam" id="PF01292"/>
    </source>
</evidence>
<evidence type="ECO:0000256" key="1">
    <source>
        <dbReference type="ARBA" id="ARBA00004651"/>
    </source>
</evidence>
<organism evidence="9 10">
    <name type="scientific">Novosphingobium sediminis</name>
    <dbReference type="NCBI Taxonomy" id="707214"/>
    <lineage>
        <taxon>Bacteria</taxon>
        <taxon>Pseudomonadati</taxon>
        <taxon>Pseudomonadota</taxon>
        <taxon>Alphaproteobacteria</taxon>
        <taxon>Sphingomonadales</taxon>
        <taxon>Sphingomonadaceae</taxon>
        <taxon>Novosphingobium</taxon>
    </lineage>
</organism>
<dbReference type="SUPFAM" id="SSF81342">
    <property type="entry name" value="Transmembrane di-heme cytochromes"/>
    <property type="match status" value="1"/>
</dbReference>
<dbReference type="PANTHER" id="PTHR30485">
    <property type="entry name" value="NI/FE-HYDROGENASE 1 B-TYPE CYTOCHROME SUBUNIT"/>
    <property type="match status" value="1"/>
</dbReference>
<sequence length="282" mass="31457">MATQFAESGTDGPPGRAEADTSPLIYRTKLPVRIWHWVNALSIFVMLMSGMMIFNAHPRLYWGVYGANPDHPWLVISHRGTSGFVQLGGFEIATTGFLGYAQGVPYAFPPLVTIPSTYSLADARQWHFAFAWVLLISATLFMAYNLVSGHLRRDLALKPEERSLSHLWHDIKEHARLRFPTGEAARAYNPLQKIAYLGVLFVLIPTVILTGCTMSPTLNAAFPWLAELFGGRPSARSIHFLCAFGFALFIAVHLLAVVLAGPFNELRSIITGWYRLPKERSK</sequence>
<gene>
    <name evidence="9" type="ORF">NSE01_01440</name>
</gene>
<dbReference type="PANTHER" id="PTHR30485:SF1">
    <property type="entry name" value="CYTOCHROME YDHU-RELATED"/>
    <property type="match status" value="1"/>
</dbReference>
<dbReference type="GO" id="GO:0009055">
    <property type="term" value="F:electron transfer activity"/>
    <property type="evidence" value="ECO:0007669"/>
    <property type="project" value="InterPro"/>
</dbReference>
<dbReference type="GO" id="GO:0022904">
    <property type="term" value="P:respiratory electron transport chain"/>
    <property type="evidence" value="ECO:0007669"/>
    <property type="project" value="InterPro"/>
</dbReference>
<dbReference type="GO" id="GO:0005886">
    <property type="term" value="C:plasma membrane"/>
    <property type="evidence" value="ECO:0007669"/>
    <property type="project" value="UniProtKB-SubCell"/>
</dbReference>